<evidence type="ECO:0000256" key="3">
    <source>
        <dbReference type="ARBA" id="ARBA00023163"/>
    </source>
</evidence>
<proteinExistence type="predicted"/>
<feature type="DNA-binding region" description="H-T-H motif" evidence="4">
    <location>
        <begin position="28"/>
        <end position="47"/>
    </location>
</feature>
<sequence length="200" mass="22910">MSKAEKTKQYIIEKTATLFNTQGYASTSLSDIIAETGLSKGSIYGNFENKEQVALDVYHYNALSLKKRLAESLNKEFLTVTEKLLVFLSFYRENWRQVFQNGGCPLLNAAVECDDTFPELKNLVQISFTEWIEMISEVIKDGQISNEFKPEINAEEYASQIIMIIEGGILLAKTMDDKNFLYLALDRISYIIEKEIKFIK</sequence>
<feature type="domain" description="HTH tetR-type" evidence="5">
    <location>
        <begin position="5"/>
        <end position="65"/>
    </location>
</feature>
<evidence type="ECO:0000256" key="1">
    <source>
        <dbReference type="ARBA" id="ARBA00023015"/>
    </source>
</evidence>
<dbReference type="Proteomes" id="UP000831068">
    <property type="component" value="Chromosome"/>
</dbReference>
<dbReference type="InterPro" id="IPR011075">
    <property type="entry name" value="TetR_C"/>
</dbReference>
<dbReference type="InterPro" id="IPR001647">
    <property type="entry name" value="HTH_TetR"/>
</dbReference>
<dbReference type="PANTHER" id="PTHR47506:SF3">
    <property type="entry name" value="HTH-TYPE TRANSCRIPTIONAL REGULATOR LMRA"/>
    <property type="match status" value="1"/>
</dbReference>
<dbReference type="SUPFAM" id="SSF48498">
    <property type="entry name" value="Tetracyclin repressor-like, C-terminal domain"/>
    <property type="match status" value="1"/>
</dbReference>
<keyword evidence="1" id="KW-0805">Transcription regulation</keyword>
<name>A0ABY4BFZ6_9FLAO</name>
<dbReference type="Pfam" id="PF00440">
    <property type="entry name" value="TetR_N"/>
    <property type="match status" value="1"/>
</dbReference>
<dbReference type="RefSeq" id="WP_243576406.1">
    <property type="nucleotide sequence ID" value="NZ_CP094529.1"/>
</dbReference>
<dbReference type="Pfam" id="PF16925">
    <property type="entry name" value="TetR_C_13"/>
    <property type="match status" value="1"/>
</dbReference>
<dbReference type="EMBL" id="CP094529">
    <property type="protein sequence ID" value="UOE38074.1"/>
    <property type="molecule type" value="Genomic_DNA"/>
</dbReference>
<dbReference type="Gene3D" id="1.10.357.10">
    <property type="entry name" value="Tetracycline Repressor, domain 2"/>
    <property type="match status" value="1"/>
</dbReference>
<keyword evidence="7" id="KW-1185">Reference proteome</keyword>
<evidence type="ECO:0000313" key="6">
    <source>
        <dbReference type="EMBL" id="UOE38074.1"/>
    </source>
</evidence>
<evidence type="ECO:0000313" key="7">
    <source>
        <dbReference type="Proteomes" id="UP000831068"/>
    </source>
</evidence>
<dbReference type="SUPFAM" id="SSF46689">
    <property type="entry name" value="Homeodomain-like"/>
    <property type="match status" value="1"/>
</dbReference>
<dbReference type="PROSITE" id="PS50977">
    <property type="entry name" value="HTH_TETR_2"/>
    <property type="match status" value="1"/>
</dbReference>
<keyword evidence="3" id="KW-0804">Transcription</keyword>
<dbReference type="PRINTS" id="PR00455">
    <property type="entry name" value="HTHTETR"/>
</dbReference>
<reference evidence="6 7" key="1">
    <citation type="submission" date="2022-03" db="EMBL/GenBank/DDBJ databases">
        <title>Chryseobacterium sp. isolated from the Andong Sikhe.</title>
        <authorList>
            <person name="Won M."/>
            <person name="Kim S.-J."/>
            <person name="Kwon S.-W."/>
        </authorList>
    </citation>
    <scope>NUCLEOTIDE SEQUENCE [LARGE SCALE GENOMIC DNA]</scope>
    <source>
        <strain evidence="6 7">ADR-1</strain>
    </source>
</reference>
<evidence type="ECO:0000256" key="2">
    <source>
        <dbReference type="ARBA" id="ARBA00023125"/>
    </source>
</evidence>
<keyword evidence="2 4" id="KW-0238">DNA-binding</keyword>
<dbReference type="InterPro" id="IPR009057">
    <property type="entry name" value="Homeodomain-like_sf"/>
</dbReference>
<accession>A0ABY4BFZ6</accession>
<protein>
    <submittedName>
        <fullName evidence="6">TetR/AcrR family transcriptional regulator</fullName>
    </submittedName>
</protein>
<dbReference type="InterPro" id="IPR036271">
    <property type="entry name" value="Tet_transcr_reg_TetR-rel_C_sf"/>
</dbReference>
<evidence type="ECO:0000259" key="5">
    <source>
        <dbReference type="PROSITE" id="PS50977"/>
    </source>
</evidence>
<dbReference type="PANTHER" id="PTHR47506">
    <property type="entry name" value="TRANSCRIPTIONAL REGULATORY PROTEIN"/>
    <property type="match status" value="1"/>
</dbReference>
<evidence type="ECO:0000256" key="4">
    <source>
        <dbReference type="PROSITE-ProRule" id="PRU00335"/>
    </source>
</evidence>
<organism evidence="6 7">
    <name type="scientific">Chryseobacterium oryzae</name>
    <dbReference type="NCBI Taxonomy" id="2929799"/>
    <lineage>
        <taxon>Bacteria</taxon>
        <taxon>Pseudomonadati</taxon>
        <taxon>Bacteroidota</taxon>
        <taxon>Flavobacteriia</taxon>
        <taxon>Flavobacteriales</taxon>
        <taxon>Weeksellaceae</taxon>
        <taxon>Chryseobacterium group</taxon>
        <taxon>Chryseobacterium</taxon>
    </lineage>
</organism>
<gene>
    <name evidence="6" type="ORF">MTP08_13625</name>
</gene>